<dbReference type="RefSeq" id="WP_062735876.1">
    <property type="nucleotide sequence ID" value="NZ_BJZS01000122.1"/>
</dbReference>
<evidence type="ECO:0000256" key="4">
    <source>
        <dbReference type="ARBA" id="ARBA00022825"/>
    </source>
</evidence>
<dbReference type="PANTHER" id="PTHR43806">
    <property type="entry name" value="PEPTIDASE S8"/>
    <property type="match status" value="1"/>
</dbReference>
<evidence type="ECO:0000259" key="10">
    <source>
        <dbReference type="PROSITE" id="PS50853"/>
    </source>
</evidence>
<dbReference type="PROSITE" id="PS51892">
    <property type="entry name" value="SUBTILASE"/>
    <property type="match status" value="1"/>
</dbReference>
<dbReference type="Gene3D" id="2.60.40.10">
    <property type="entry name" value="Immunoglobulins"/>
    <property type="match status" value="1"/>
</dbReference>
<dbReference type="InterPro" id="IPR013783">
    <property type="entry name" value="Ig-like_fold"/>
</dbReference>
<keyword evidence="5" id="KW-0326">Glycosidase</keyword>
<dbReference type="InterPro" id="IPR023827">
    <property type="entry name" value="Peptidase_S8_Asp-AS"/>
</dbReference>
<dbReference type="CDD" id="cd04077">
    <property type="entry name" value="Peptidases_S8_PCSK9_ProteinaseK_like"/>
    <property type="match status" value="1"/>
</dbReference>
<evidence type="ECO:0000256" key="2">
    <source>
        <dbReference type="ARBA" id="ARBA00022670"/>
    </source>
</evidence>
<keyword evidence="2 7" id="KW-0645">Protease</keyword>
<keyword evidence="6" id="KW-0624">Polysaccharide degradation</keyword>
<dbReference type="EMBL" id="BJZS01000122">
    <property type="protein sequence ID" value="GEO97372.1"/>
    <property type="molecule type" value="Genomic_DNA"/>
</dbReference>
<dbReference type="InterPro" id="IPR034193">
    <property type="entry name" value="PCSK9_ProteinaseK-like"/>
</dbReference>
<dbReference type="AlphaFoldDB" id="A0A512II46"/>
<dbReference type="CDD" id="cd00063">
    <property type="entry name" value="FN3"/>
    <property type="match status" value="1"/>
</dbReference>
<dbReference type="GO" id="GO:0016798">
    <property type="term" value="F:hydrolase activity, acting on glycosyl bonds"/>
    <property type="evidence" value="ECO:0007669"/>
    <property type="project" value="UniProtKB-KW"/>
</dbReference>
<keyword evidence="6" id="KW-0119">Carbohydrate metabolism</keyword>
<comment type="caution">
    <text evidence="11">The sequence shown here is derived from an EMBL/GenBank/DDBJ whole genome shotgun (WGS) entry which is preliminary data.</text>
</comment>
<dbReference type="Pfam" id="PF00041">
    <property type="entry name" value="fn3"/>
    <property type="match status" value="1"/>
</dbReference>
<dbReference type="InterPro" id="IPR036852">
    <property type="entry name" value="Peptidase_S8/S53_dom_sf"/>
</dbReference>
<dbReference type="GO" id="GO:0000272">
    <property type="term" value="P:polysaccharide catabolic process"/>
    <property type="evidence" value="ECO:0007669"/>
    <property type="project" value="UniProtKB-KW"/>
</dbReference>
<dbReference type="PRINTS" id="PR00723">
    <property type="entry name" value="SUBTILISIN"/>
</dbReference>
<evidence type="ECO:0000256" key="8">
    <source>
        <dbReference type="RuleBase" id="RU003355"/>
    </source>
</evidence>
<dbReference type="PROSITE" id="PS50853">
    <property type="entry name" value="FN3"/>
    <property type="match status" value="1"/>
</dbReference>
<dbReference type="InterPro" id="IPR036116">
    <property type="entry name" value="FN3_sf"/>
</dbReference>
<dbReference type="PROSITE" id="PS00137">
    <property type="entry name" value="SUBTILASE_HIS"/>
    <property type="match status" value="1"/>
</dbReference>
<dbReference type="InterPro" id="IPR003961">
    <property type="entry name" value="FN3_dom"/>
</dbReference>
<dbReference type="Gene3D" id="3.40.50.200">
    <property type="entry name" value="Peptidase S8/S53 domain"/>
    <property type="match status" value="1"/>
</dbReference>
<dbReference type="GO" id="GO:0004252">
    <property type="term" value="F:serine-type endopeptidase activity"/>
    <property type="evidence" value="ECO:0007669"/>
    <property type="project" value="UniProtKB-UniRule"/>
</dbReference>
<keyword evidence="9" id="KW-0732">Signal</keyword>
<keyword evidence="4 7" id="KW-0720">Serine protease</keyword>
<dbReference type="SMART" id="SM00060">
    <property type="entry name" value="FN3"/>
    <property type="match status" value="1"/>
</dbReference>
<dbReference type="InterPro" id="IPR050131">
    <property type="entry name" value="Peptidase_S8_subtilisin-like"/>
</dbReference>
<dbReference type="Gene3D" id="3.30.70.80">
    <property type="entry name" value="Peptidase S8 propeptide/proteinase inhibitor I9"/>
    <property type="match status" value="1"/>
</dbReference>
<dbReference type="GO" id="GO:0005615">
    <property type="term" value="C:extracellular space"/>
    <property type="evidence" value="ECO:0007669"/>
    <property type="project" value="TreeGrafter"/>
</dbReference>
<dbReference type="InterPro" id="IPR015500">
    <property type="entry name" value="Peptidase_S8_subtilisin-rel"/>
</dbReference>
<dbReference type="FunFam" id="3.40.50.200:FF:000014">
    <property type="entry name" value="Proteinase K"/>
    <property type="match status" value="1"/>
</dbReference>
<sequence length="492" mass="48471">MRLSARLFSAALLSALALSTVAPAASAAPDPAPAAQEQDGQETTRYLVRYSPGSDVAAQARALRAEGKAVGRVFSTAVRALVVTTTPGQAAALARSPRVEAVEPDLPVRISETQQAAPWGLDRIDQRALPLSSTYTAPTSGAGVSAYVVDTGVLASHTDFGPRVTAGFTTVADGRGTGDCNGHGTHVAGSVAGTTHGVAKAATVVPVRVLDCTGGGYMSDVVAGLDWIAAHHTAGVPAVANLSLGGSASTTVDAALQGVIDDGVTAVVAAGNSAADACTTSPARVPGALTVAASDRYDQQASFSNHGSCVDLYAPGVNITSAAHTSTTGVTTMSGTSMAAPHAAGAAALQLALNTGSSPSQVTSAITAGATTGAVTSTSAGTPNRLLHVAAAGDTAATRPAAPTGVRATAGSQSATVSWTQGSDGGSALTAQHLHVYSGTQRIFSGAVSATATEARITGLRAGASYSFAVTATNAVGTSPESARSNTVTALR</sequence>
<gene>
    <name evidence="11" type="ORF">KTU01_34950</name>
</gene>
<dbReference type="SUPFAM" id="SSF49265">
    <property type="entry name" value="Fibronectin type III"/>
    <property type="match status" value="1"/>
</dbReference>
<proteinExistence type="inferred from homology"/>
<dbReference type="Proteomes" id="UP000321103">
    <property type="component" value="Unassembled WGS sequence"/>
</dbReference>
<dbReference type="STRING" id="388357.GCA_001580365_02325"/>
<evidence type="ECO:0000256" key="7">
    <source>
        <dbReference type="PROSITE-ProRule" id="PRU01240"/>
    </source>
</evidence>
<feature type="active site" description="Charge relay system" evidence="7">
    <location>
        <position position="150"/>
    </location>
</feature>
<dbReference type="InterPro" id="IPR023828">
    <property type="entry name" value="Peptidase_S8_Ser-AS"/>
</dbReference>
<evidence type="ECO:0000256" key="5">
    <source>
        <dbReference type="ARBA" id="ARBA00023295"/>
    </source>
</evidence>
<dbReference type="Pfam" id="PF00082">
    <property type="entry name" value="Peptidase_S8"/>
    <property type="match status" value="1"/>
</dbReference>
<comment type="similarity">
    <text evidence="1 7 8">Belongs to the peptidase S8 family.</text>
</comment>
<evidence type="ECO:0000313" key="11">
    <source>
        <dbReference type="EMBL" id="GEO97372.1"/>
    </source>
</evidence>
<feature type="active site" description="Charge relay system" evidence="7">
    <location>
        <position position="337"/>
    </location>
</feature>
<reference evidence="11 12" key="1">
    <citation type="submission" date="2019-07" db="EMBL/GenBank/DDBJ databases">
        <title>Whole genome shotgun sequence of Kocuria turfanensis NBRC 107627.</title>
        <authorList>
            <person name="Hosoyama A."/>
            <person name="Uohara A."/>
            <person name="Ohji S."/>
            <person name="Ichikawa N."/>
        </authorList>
    </citation>
    <scope>NUCLEOTIDE SEQUENCE [LARGE SCALE GENOMIC DNA]</scope>
    <source>
        <strain evidence="11 12">NBRC 107627</strain>
    </source>
</reference>
<feature type="signal peptide" evidence="9">
    <location>
        <begin position="1"/>
        <end position="27"/>
    </location>
</feature>
<organism evidence="11 12">
    <name type="scientific">Kocuria turfanensis</name>
    <dbReference type="NCBI Taxonomy" id="388357"/>
    <lineage>
        <taxon>Bacteria</taxon>
        <taxon>Bacillati</taxon>
        <taxon>Actinomycetota</taxon>
        <taxon>Actinomycetes</taxon>
        <taxon>Micrococcales</taxon>
        <taxon>Micrococcaceae</taxon>
        <taxon>Kocuria</taxon>
    </lineage>
</organism>
<feature type="chain" id="PRO_5022089815" description="Fibronectin type-III domain-containing protein" evidence="9">
    <location>
        <begin position="28"/>
        <end position="492"/>
    </location>
</feature>
<dbReference type="InterPro" id="IPR000209">
    <property type="entry name" value="Peptidase_S8/S53_dom"/>
</dbReference>
<dbReference type="PROSITE" id="PS00138">
    <property type="entry name" value="SUBTILASE_SER"/>
    <property type="match status" value="1"/>
</dbReference>
<name>A0A512II46_9MICC</name>
<accession>A0A512II46</accession>
<evidence type="ECO:0000256" key="9">
    <source>
        <dbReference type="SAM" id="SignalP"/>
    </source>
</evidence>
<dbReference type="PANTHER" id="PTHR43806:SF11">
    <property type="entry name" value="CEREVISIN-RELATED"/>
    <property type="match status" value="1"/>
</dbReference>
<feature type="active site" description="Charge relay system" evidence="7">
    <location>
        <position position="183"/>
    </location>
</feature>
<keyword evidence="12" id="KW-1185">Reference proteome</keyword>
<dbReference type="PROSITE" id="PS00136">
    <property type="entry name" value="SUBTILASE_ASP"/>
    <property type="match status" value="1"/>
</dbReference>
<dbReference type="GO" id="GO:0006508">
    <property type="term" value="P:proteolysis"/>
    <property type="evidence" value="ECO:0007669"/>
    <property type="project" value="UniProtKB-KW"/>
</dbReference>
<evidence type="ECO:0000256" key="3">
    <source>
        <dbReference type="ARBA" id="ARBA00022801"/>
    </source>
</evidence>
<dbReference type="InterPro" id="IPR022398">
    <property type="entry name" value="Peptidase_S8_His-AS"/>
</dbReference>
<dbReference type="SUPFAM" id="SSF52743">
    <property type="entry name" value="Subtilisin-like"/>
    <property type="match status" value="1"/>
</dbReference>
<evidence type="ECO:0000256" key="1">
    <source>
        <dbReference type="ARBA" id="ARBA00011073"/>
    </source>
</evidence>
<feature type="domain" description="Fibronectin type-III" evidence="10">
    <location>
        <begin position="399"/>
        <end position="492"/>
    </location>
</feature>
<dbReference type="InterPro" id="IPR037045">
    <property type="entry name" value="S8pro/Inhibitor_I9_sf"/>
</dbReference>
<protein>
    <recommendedName>
        <fullName evidence="10">Fibronectin type-III domain-containing protein</fullName>
    </recommendedName>
</protein>
<evidence type="ECO:0000256" key="6">
    <source>
        <dbReference type="ARBA" id="ARBA00023326"/>
    </source>
</evidence>
<evidence type="ECO:0000313" key="12">
    <source>
        <dbReference type="Proteomes" id="UP000321103"/>
    </source>
</evidence>
<keyword evidence="3 7" id="KW-0378">Hydrolase</keyword>